<proteinExistence type="predicted"/>
<keyword evidence="2" id="KW-0418">Kinase</keyword>
<organism evidence="2 3">
    <name type="scientific">Myotis brandtii</name>
    <name type="common">Brandt's bat</name>
    <dbReference type="NCBI Taxonomy" id="109478"/>
    <lineage>
        <taxon>Eukaryota</taxon>
        <taxon>Metazoa</taxon>
        <taxon>Chordata</taxon>
        <taxon>Craniata</taxon>
        <taxon>Vertebrata</taxon>
        <taxon>Euteleostomi</taxon>
        <taxon>Mammalia</taxon>
        <taxon>Eutheria</taxon>
        <taxon>Laurasiatheria</taxon>
        <taxon>Chiroptera</taxon>
        <taxon>Yangochiroptera</taxon>
        <taxon>Vespertilionidae</taxon>
        <taxon>Myotis</taxon>
    </lineage>
</organism>
<feature type="region of interest" description="Disordered" evidence="1">
    <location>
        <begin position="225"/>
        <end position="246"/>
    </location>
</feature>
<evidence type="ECO:0000256" key="1">
    <source>
        <dbReference type="SAM" id="MobiDB-lite"/>
    </source>
</evidence>
<dbReference type="GO" id="GO:0016301">
    <property type="term" value="F:kinase activity"/>
    <property type="evidence" value="ECO:0007669"/>
    <property type="project" value="UniProtKB-KW"/>
</dbReference>
<reference evidence="2 3" key="1">
    <citation type="journal article" date="2013" name="Nat. Commun.">
        <title>Genome analysis reveals insights into physiology and longevity of the Brandt's bat Myotis brandtii.</title>
        <authorList>
            <person name="Seim I."/>
            <person name="Fang X."/>
            <person name="Xiong Z."/>
            <person name="Lobanov A.V."/>
            <person name="Huang Z."/>
            <person name="Ma S."/>
            <person name="Feng Y."/>
            <person name="Turanov A.A."/>
            <person name="Zhu Y."/>
            <person name="Lenz T.L."/>
            <person name="Gerashchenko M.V."/>
            <person name="Fan D."/>
            <person name="Hee Yim S."/>
            <person name="Yao X."/>
            <person name="Jordan D."/>
            <person name="Xiong Y."/>
            <person name="Ma Y."/>
            <person name="Lyapunov A.N."/>
            <person name="Chen G."/>
            <person name="Kulakova O.I."/>
            <person name="Sun Y."/>
            <person name="Lee S.G."/>
            <person name="Bronson R.T."/>
            <person name="Moskalev A.A."/>
            <person name="Sunyaev S.R."/>
            <person name="Zhang G."/>
            <person name="Krogh A."/>
            <person name="Wang J."/>
            <person name="Gladyshev V.N."/>
        </authorList>
    </citation>
    <scope>NUCLEOTIDE SEQUENCE [LARGE SCALE GENOMIC DNA]</scope>
</reference>
<dbReference type="Proteomes" id="UP000052978">
    <property type="component" value="Unassembled WGS sequence"/>
</dbReference>
<accession>S7N3S3</accession>
<keyword evidence="2" id="KW-0808">Transferase</keyword>
<evidence type="ECO:0000313" key="2">
    <source>
        <dbReference type="EMBL" id="EPQ10685.1"/>
    </source>
</evidence>
<feature type="region of interest" description="Disordered" evidence="1">
    <location>
        <begin position="1"/>
        <end position="21"/>
    </location>
</feature>
<name>S7N3S3_MYOBR</name>
<sequence length="445" mass="48422">MRQQATREPLGFPRRSGPRKDVWPVSAGSHAARLPLQDQKIYIYSLKGMCPLNAPQRALDTPAVVTCFLAVPVLKKNSFLVLAGLADGLVAAFPVVRGAPEDSCSYLCSHTANRSKFSIPDEDVRQNPYPVTAMEVVNSGSEVWYSNGPGLLVIDCAGLDISRRLEPYAAPSVVTSLVCSSDCGGEEVVWCLDDRANLLVMYHSATYQLCARYFCGDPNPGRDVFPVHPSGLEPPDGPVASRQEPEADSIADVSIMYSKELGTQILTHQDSLTDYCSMSSYSSSPRQRAPLSPDSSSSILFSTDGEGSDRLLEPTAGSDRSEQELSPVDGEAFSQHLQAVKVLAVKDVIWVPRRGGDVIVIGLERDAGAQRGRVIAVLKARELTSRGALVDAAVVAKDTVVCGFEDESSEWCLAVWRGWGTREFDVFFQAYEELGRLEACGRKRR</sequence>
<feature type="compositionally biased region" description="Low complexity" evidence="1">
    <location>
        <begin position="283"/>
        <end position="302"/>
    </location>
</feature>
<feature type="region of interest" description="Disordered" evidence="1">
    <location>
        <begin position="283"/>
        <end position="326"/>
    </location>
</feature>
<dbReference type="EMBL" id="KE163054">
    <property type="protein sequence ID" value="EPQ10685.1"/>
    <property type="molecule type" value="Genomic_DNA"/>
</dbReference>
<evidence type="ECO:0000313" key="3">
    <source>
        <dbReference type="Proteomes" id="UP000052978"/>
    </source>
</evidence>
<gene>
    <name evidence="2" type="ORF">D623_10011769</name>
</gene>
<dbReference type="AlphaFoldDB" id="S7N3S3"/>
<protein>
    <submittedName>
        <fullName evidence="2">Leucine-rich repeat serine/threonine-protein kinase 1</fullName>
    </submittedName>
</protein>
<keyword evidence="3" id="KW-1185">Reference proteome</keyword>